<protein>
    <submittedName>
        <fullName evidence="2">Uncharacterized protein</fullName>
    </submittedName>
</protein>
<dbReference type="EMBL" id="JAQZAO010000007">
    <property type="protein sequence ID" value="MDD7967128.1"/>
    <property type="molecule type" value="Genomic_DNA"/>
</dbReference>
<dbReference type="PROSITE" id="PS51257">
    <property type="entry name" value="PROKAR_LIPOPROTEIN"/>
    <property type="match status" value="1"/>
</dbReference>
<feature type="signal peptide" evidence="1">
    <location>
        <begin position="1"/>
        <end position="27"/>
    </location>
</feature>
<feature type="chain" id="PRO_5046312232" evidence="1">
    <location>
        <begin position="28"/>
        <end position="152"/>
    </location>
</feature>
<gene>
    <name evidence="2" type="ORF">PGB27_17465</name>
</gene>
<evidence type="ECO:0000256" key="1">
    <source>
        <dbReference type="SAM" id="SignalP"/>
    </source>
</evidence>
<keyword evidence="3" id="KW-1185">Reference proteome</keyword>
<organism evidence="2 3">
    <name type="scientific">Actinomycetospora lemnae</name>
    <dbReference type="NCBI Taxonomy" id="3019891"/>
    <lineage>
        <taxon>Bacteria</taxon>
        <taxon>Bacillati</taxon>
        <taxon>Actinomycetota</taxon>
        <taxon>Actinomycetes</taxon>
        <taxon>Pseudonocardiales</taxon>
        <taxon>Pseudonocardiaceae</taxon>
        <taxon>Actinomycetospora</taxon>
    </lineage>
</organism>
<reference evidence="2 3" key="1">
    <citation type="submission" date="2023-02" db="EMBL/GenBank/DDBJ databases">
        <title>Genome sequencing required for Actinomycetospora new species description.</title>
        <authorList>
            <person name="Saimee Y."/>
            <person name="Duangmal K."/>
        </authorList>
    </citation>
    <scope>NUCLEOTIDE SEQUENCE [LARGE SCALE GENOMIC DNA]</scope>
    <source>
        <strain evidence="2 3">DW7H6</strain>
    </source>
</reference>
<keyword evidence="1" id="KW-0732">Signal</keyword>
<dbReference type="Proteomes" id="UP001300763">
    <property type="component" value="Unassembled WGS sequence"/>
</dbReference>
<dbReference type="RefSeq" id="WP_274201658.1">
    <property type="nucleotide sequence ID" value="NZ_JAQZAO010000007.1"/>
</dbReference>
<name>A0ABT5SZI8_9PSEU</name>
<evidence type="ECO:0000313" key="3">
    <source>
        <dbReference type="Proteomes" id="UP001300763"/>
    </source>
</evidence>
<evidence type="ECO:0000313" key="2">
    <source>
        <dbReference type="EMBL" id="MDD7967128.1"/>
    </source>
</evidence>
<accession>A0ABT5SZI8</accession>
<proteinExistence type="predicted"/>
<sequence length="152" mass="14796">METKTKRRLGAIVGGIALACVAGVALAAWLSSGAGTAEGTSTQAVSSTITPQDRAAGLYPGATTTATVRVDNPNPYPVIVTAISPGSSNATGDGCPAGTVTTGGLTSPTGTIPPGGTGTYTLQAKMIADPANSCQDQTFVLPLTASLASAAT</sequence>
<comment type="caution">
    <text evidence="2">The sequence shown here is derived from an EMBL/GenBank/DDBJ whole genome shotgun (WGS) entry which is preliminary data.</text>
</comment>